<dbReference type="PANTHER" id="PTHR19328:SF13">
    <property type="entry name" value="HIPL1 PROTEIN"/>
    <property type="match status" value="1"/>
</dbReference>
<accession>A0ABV5T5J4</accession>
<evidence type="ECO:0000256" key="2">
    <source>
        <dbReference type="SAM" id="SignalP"/>
    </source>
</evidence>
<dbReference type="PROSITE" id="PS51257">
    <property type="entry name" value="PROKAR_LIPOPROTEIN"/>
    <property type="match status" value="1"/>
</dbReference>
<feature type="region of interest" description="Disordered" evidence="1">
    <location>
        <begin position="34"/>
        <end position="57"/>
    </location>
</feature>
<proteinExistence type="predicted"/>
<evidence type="ECO:0000313" key="5">
    <source>
        <dbReference type="Proteomes" id="UP001589611"/>
    </source>
</evidence>
<dbReference type="PROSITE" id="PS51318">
    <property type="entry name" value="TAT"/>
    <property type="match status" value="1"/>
</dbReference>
<feature type="domain" description="Glucose/Sorbosone dehydrogenase" evidence="3">
    <location>
        <begin position="72"/>
        <end position="367"/>
    </location>
</feature>
<dbReference type="EMBL" id="JBHMBE010000003">
    <property type="protein sequence ID" value="MFB9646554.1"/>
    <property type="molecule type" value="Genomic_DNA"/>
</dbReference>
<feature type="chain" id="PRO_5046044225" evidence="2">
    <location>
        <begin position="23"/>
        <end position="386"/>
    </location>
</feature>
<name>A0ABV5T5J4_9MICO</name>
<organism evidence="4 5">
    <name type="scientific">Microbacterium terregens</name>
    <dbReference type="NCBI Taxonomy" id="69363"/>
    <lineage>
        <taxon>Bacteria</taxon>
        <taxon>Bacillati</taxon>
        <taxon>Actinomycetota</taxon>
        <taxon>Actinomycetes</taxon>
        <taxon>Micrococcales</taxon>
        <taxon>Microbacteriaceae</taxon>
        <taxon>Microbacterium</taxon>
    </lineage>
</organism>
<dbReference type="Gene3D" id="2.120.10.30">
    <property type="entry name" value="TolB, C-terminal domain"/>
    <property type="match status" value="1"/>
</dbReference>
<dbReference type="Proteomes" id="UP001589611">
    <property type="component" value="Unassembled WGS sequence"/>
</dbReference>
<dbReference type="PANTHER" id="PTHR19328">
    <property type="entry name" value="HEDGEHOG-INTERACTING PROTEIN"/>
    <property type="match status" value="1"/>
</dbReference>
<evidence type="ECO:0000313" key="4">
    <source>
        <dbReference type="EMBL" id="MFB9646554.1"/>
    </source>
</evidence>
<dbReference type="InterPro" id="IPR012938">
    <property type="entry name" value="Glc/Sorbosone_DH"/>
</dbReference>
<dbReference type="RefSeq" id="WP_344713503.1">
    <property type="nucleotide sequence ID" value="NZ_BAAAWH010000001.1"/>
</dbReference>
<dbReference type="InterPro" id="IPR011042">
    <property type="entry name" value="6-blade_b-propeller_TolB-like"/>
</dbReference>
<feature type="compositionally biased region" description="Low complexity" evidence="1">
    <location>
        <begin position="34"/>
        <end position="53"/>
    </location>
</feature>
<dbReference type="InterPro" id="IPR006311">
    <property type="entry name" value="TAT_signal"/>
</dbReference>
<evidence type="ECO:0000259" key="3">
    <source>
        <dbReference type="Pfam" id="PF07995"/>
    </source>
</evidence>
<sequence length="386" mass="39785">MRRSRRSLILACLLTAAITASGCAPSVPQEAVSTRAASPTATPSPTAVSTPAAQARWRPAGAPTTLATGLVAPWSIVALDTGGVLISERDSGTVRELTPGGELRTAGVVPGVVSGGESGLHGLASWRDQASGERWLYAYHGAADDNRVVRMPLLGDAGALSLGDAQTVFAGIRRANTHNGGRIAFGPDGLLYVSTGDAQNQDAAQDPDALGGKILRLTPEGAPAPGNPFGNAVWTLGHRNVQGLAWTADGEMWASEFGQNAWDELNHIVAGANYGWPVVEGEAGDARFTDPVVAWTTSEASPSGIAAVGDTVFVAGLRGERLWVVDITPSHAADPPTVGLEGQGRLRDVIAAPDGSLWLLTNNTDGRGTPRADDDVLISLPLAPAP</sequence>
<evidence type="ECO:0000256" key="1">
    <source>
        <dbReference type="SAM" id="MobiDB-lite"/>
    </source>
</evidence>
<dbReference type="Pfam" id="PF07995">
    <property type="entry name" value="GSDH"/>
    <property type="match status" value="1"/>
</dbReference>
<gene>
    <name evidence="4" type="ORF">ACFFPJ_12195</name>
</gene>
<protein>
    <submittedName>
        <fullName evidence="4">PQQ-dependent sugar dehydrogenase</fullName>
    </submittedName>
</protein>
<comment type="caution">
    <text evidence="4">The sequence shown here is derived from an EMBL/GenBank/DDBJ whole genome shotgun (WGS) entry which is preliminary data.</text>
</comment>
<keyword evidence="5" id="KW-1185">Reference proteome</keyword>
<dbReference type="InterPro" id="IPR011041">
    <property type="entry name" value="Quinoprot_gluc/sorb_DH_b-prop"/>
</dbReference>
<keyword evidence="2" id="KW-0732">Signal</keyword>
<feature type="signal peptide" evidence="2">
    <location>
        <begin position="1"/>
        <end position="22"/>
    </location>
</feature>
<reference evidence="4 5" key="1">
    <citation type="submission" date="2024-09" db="EMBL/GenBank/DDBJ databases">
        <authorList>
            <person name="Sun Q."/>
            <person name="Mori K."/>
        </authorList>
    </citation>
    <scope>NUCLEOTIDE SEQUENCE [LARGE SCALE GENOMIC DNA]</scope>
    <source>
        <strain evidence="4 5">JCM 1342</strain>
    </source>
</reference>
<dbReference type="SUPFAM" id="SSF50952">
    <property type="entry name" value="Soluble quinoprotein glucose dehydrogenase"/>
    <property type="match status" value="1"/>
</dbReference>